<evidence type="ECO:0000313" key="10">
    <source>
        <dbReference type="Proteomes" id="UP000054549"/>
    </source>
</evidence>
<keyword evidence="4" id="KW-0812">Transmembrane</keyword>
<name>A0A0C2X1U2_AMAMK</name>
<dbReference type="HOGENOM" id="CLU_081343_1_0_1"/>
<accession>A0A0C2X1U2</accession>
<dbReference type="PANTHER" id="PTHR21397:SF4">
    <property type="entry name" value="ER MEMBRANE PROTEIN COMPLEX SUBUNIT 10"/>
    <property type="match status" value="1"/>
</dbReference>
<comment type="subcellular location">
    <subcellularLocation>
        <location evidence="1">Endoplasmic reticulum membrane</location>
        <topology evidence="1">Single-pass type I membrane protein</topology>
    </subcellularLocation>
</comment>
<dbReference type="STRING" id="946122.A0A0C2X1U2"/>
<evidence type="ECO:0000256" key="8">
    <source>
        <dbReference type="ARBA" id="ARBA00023136"/>
    </source>
</evidence>
<keyword evidence="7" id="KW-1133">Transmembrane helix</keyword>
<dbReference type="Pfam" id="PF21203">
    <property type="entry name" value="ECM10"/>
    <property type="match status" value="1"/>
</dbReference>
<keyword evidence="8" id="KW-0472">Membrane</keyword>
<protein>
    <recommendedName>
        <fullName evidence="3">ER membrane protein complex subunit 10</fullName>
    </recommendedName>
</protein>
<evidence type="ECO:0000256" key="6">
    <source>
        <dbReference type="ARBA" id="ARBA00022824"/>
    </source>
</evidence>
<evidence type="ECO:0000313" key="9">
    <source>
        <dbReference type="EMBL" id="KIL68092.1"/>
    </source>
</evidence>
<evidence type="ECO:0000256" key="4">
    <source>
        <dbReference type="ARBA" id="ARBA00022692"/>
    </source>
</evidence>
<dbReference type="CDD" id="cd22209">
    <property type="entry name" value="EMC10"/>
    <property type="match status" value="1"/>
</dbReference>
<keyword evidence="10" id="KW-1185">Reference proteome</keyword>
<evidence type="ECO:0000256" key="2">
    <source>
        <dbReference type="ARBA" id="ARBA00007695"/>
    </source>
</evidence>
<evidence type="ECO:0000256" key="5">
    <source>
        <dbReference type="ARBA" id="ARBA00022729"/>
    </source>
</evidence>
<organism evidence="9 10">
    <name type="scientific">Amanita muscaria (strain Koide BX008)</name>
    <dbReference type="NCBI Taxonomy" id="946122"/>
    <lineage>
        <taxon>Eukaryota</taxon>
        <taxon>Fungi</taxon>
        <taxon>Dikarya</taxon>
        <taxon>Basidiomycota</taxon>
        <taxon>Agaricomycotina</taxon>
        <taxon>Agaricomycetes</taxon>
        <taxon>Agaricomycetidae</taxon>
        <taxon>Agaricales</taxon>
        <taxon>Pluteineae</taxon>
        <taxon>Amanitaceae</taxon>
        <taxon>Amanita</taxon>
    </lineage>
</organism>
<dbReference type="OrthoDB" id="1894652at2759"/>
<dbReference type="InParanoid" id="A0A0C2X1U2"/>
<dbReference type="PANTHER" id="PTHR21397">
    <property type="entry name" value="CHROMATIN COMPLEXES SUBUNIT BAP18-RELATED"/>
    <property type="match status" value="1"/>
</dbReference>
<gene>
    <name evidence="9" type="ORF">M378DRAFT_929836</name>
</gene>
<dbReference type="Proteomes" id="UP000054549">
    <property type="component" value="Unassembled WGS sequence"/>
</dbReference>
<sequence>MRLSLIFVPAVHALSIQHRIFHPCGPSFEYAQRAELAFDTFEPTVYATSLDLSSHVQRLRDADLDLDKAYYQVALQRDGDVSPTEWDVSSVKLCHLYHATSDTITLYAKDGHVHALNYFVSPVPHNGACLERNNSKKRVEKDTNLQLEKLNTSITLQSYSTPPLPELRTPPALTTEGEPVKPIPEKSFIQKYWIYIVPMVIALLMSGGPEESQGRARS</sequence>
<comment type="similarity">
    <text evidence="2">Belongs to the EMC10 family.</text>
</comment>
<reference evidence="9 10" key="1">
    <citation type="submission" date="2014-04" db="EMBL/GenBank/DDBJ databases">
        <title>Evolutionary Origins and Diversification of the Mycorrhizal Mutualists.</title>
        <authorList>
            <consortium name="DOE Joint Genome Institute"/>
            <consortium name="Mycorrhizal Genomics Consortium"/>
            <person name="Kohler A."/>
            <person name="Kuo A."/>
            <person name="Nagy L.G."/>
            <person name="Floudas D."/>
            <person name="Copeland A."/>
            <person name="Barry K.W."/>
            <person name="Cichocki N."/>
            <person name="Veneault-Fourrey C."/>
            <person name="LaButti K."/>
            <person name="Lindquist E.A."/>
            <person name="Lipzen A."/>
            <person name="Lundell T."/>
            <person name="Morin E."/>
            <person name="Murat C."/>
            <person name="Riley R."/>
            <person name="Ohm R."/>
            <person name="Sun H."/>
            <person name="Tunlid A."/>
            <person name="Henrissat B."/>
            <person name="Grigoriev I.V."/>
            <person name="Hibbett D.S."/>
            <person name="Martin F."/>
        </authorList>
    </citation>
    <scope>NUCLEOTIDE SEQUENCE [LARGE SCALE GENOMIC DNA]</scope>
    <source>
        <strain evidence="9 10">Koide BX008</strain>
    </source>
</reference>
<dbReference type="AlphaFoldDB" id="A0A0C2X1U2"/>
<evidence type="ECO:0000256" key="7">
    <source>
        <dbReference type="ARBA" id="ARBA00022989"/>
    </source>
</evidence>
<evidence type="ECO:0000256" key="1">
    <source>
        <dbReference type="ARBA" id="ARBA00004115"/>
    </source>
</evidence>
<dbReference type="EMBL" id="KN818229">
    <property type="protein sequence ID" value="KIL68092.1"/>
    <property type="molecule type" value="Genomic_DNA"/>
</dbReference>
<proteinExistence type="inferred from homology"/>
<keyword evidence="5" id="KW-0732">Signal</keyword>
<keyword evidence="6" id="KW-0256">Endoplasmic reticulum</keyword>
<dbReference type="GO" id="GO:0005789">
    <property type="term" value="C:endoplasmic reticulum membrane"/>
    <property type="evidence" value="ECO:0007669"/>
    <property type="project" value="UniProtKB-SubCell"/>
</dbReference>
<evidence type="ECO:0000256" key="3">
    <source>
        <dbReference type="ARBA" id="ARBA00020105"/>
    </source>
</evidence>